<dbReference type="AlphaFoldDB" id="A0A6M3LIK4"/>
<organism evidence="1">
    <name type="scientific">viral metagenome</name>
    <dbReference type="NCBI Taxonomy" id="1070528"/>
    <lineage>
        <taxon>unclassified sequences</taxon>
        <taxon>metagenomes</taxon>
        <taxon>organismal metagenomes</taxon>
    </lineage>
</organism>
<dbReference type="EMBL" id="MT143146">
    <property type="protein sequence ID" value="QJA93402.1"/>
    <property type="molecule type" value="Genomic_DNA"/>
</dbReference>
<name>A0A6M3LIK4_9ZZZZ</name>
<accession>A0A6M3LIK4</accession>
<reference evidence="1" key="1">
    <citation type="submission" date="2020-03" db="EMBL/GenBank/DDBJ databases">
        <title>The deep terrestrial virosphere.</title>
        <authorList>
            <person name="Holmfeldt K."/>
            <person name="Nilsson E."/>
            <person name="Simone D."/>
            <person name="Lopez-Fernandez M."/>
            <person name="Wu X."/>
            <person name="de Brujin I."/>
            <person name="Lundin D."/>
            <person name="Andersson A."/>
            <person name="Bertilsson S."/>
            <person name="Dopson M."/>
        </authorList>
    </citation>
    <scope>NUCLEOTIDE SEQUENCE</scope>
    <source>
        <strain evidence="1">MM415B04241</strain>
    </source>
</reference>
<evidence type="ECO:0000313" key="1">
    <source>
        <dbReference type="EMBL" id="QJA93402.1"/>
    </source>
</evidence>
<protein>
    <submittedName>
        <fullName evidence="1">Uncharacterized protein</fullName>
    </submittedName>
</protein>
<sequence length="65" mass="7360">MALILTFVNESHLAPISNYRVEVLVGDGTKAGSRVIARDRVMQHRRDDGWEVLVQQFLDAHTAKK</sequence>
<proteinExistence type="predicted"/>
<gene>
    <name evidence="1" type="ORF">MM415B04241_0006</name>
</gene>